<comment type="caution">
    <text evidence="2">The sequence shown here is derived from an EMBL/GenBank/DDBJ whole genome shotgun (WGS) entry which is preliminary data.</text>
</comment>
<protein>
    <submittedName>
        <fullName evidence="2">Uncharacterized protein</fullName>
    </submittedName>
</protein>
<feature type="region of interest" description="Disordered" evidence="1">
    <location>
        <begin position="1"/>
        <end position="152"/>
    </location>
</feature>
<accession>A0A327KKQ1</accession>
<dbReference type="AlphaFoldDB" id="A0A327KKQ1"/>
<name>A0A327KKQ1_9BRAD</name>
<feature type="non-terminal residue" evidence="2">
    <location>
        <position position="152"/>
    </location>
</feature>
<feature type="compositionally biased region" description="Basic and acidic residues" evidence="1">
    <location>
        <begin position="137"/>
        <end position="152"/>
    </location>
</feature>
<organism evidence="2 3">
    <name type="scientific">Rhodoplanes elegans</name>
    <dbReference type="NCBI Taxonomy" id="29408"/>
    <lineage>
        <taxon>Bacteria</taxon>
        <taxon>Pseudomonadati</taxon>
        <taxon>Pseudomonadota</taxon>
        <taxon>Alphaproteobacteria</taxon>
        <taxon>Hyphomicrobiales</taxon>
        <taxon>Nitrobacteraceae</taxon>
        <taxon>Rhodoplanes</taxon>
    </lineage>
</organism>
<gene>
    <name evidence="2" type="ORF">CH338_11935</name>
</gene>
<dbReference type="EMBL" id="NPEU01000113">
    <property type="protein sequence ID" value="RAI38684.1"/>
    <property type="molecule type" value="Genomic_DNA"/>
</dbReference>
<sequence>MMDDRTGWADAADRSIADRRPAEPSETRDEPHPVRRRGGREVRAGDPRSWGDSPIARARRPAEAPTIGPPRRHAGVVPETSAPAAGAAPAAAPVSASAGPEPSAAVATHHDSPVPAGASGAAVGVTATAPAVPEPHPMTERRAIGRVADEAF</sequence>
<evidence type="ECO:0000313" key="2">
    <source>
        <dbReference type="EMBL" id="RAI38684.1"/>
    </source>
</evidence>
<feature type="compositionally biased region" description="Low complexity" evidence="1">
    <location>
        <begin position="81"/>
        <end position="131"/>
    </location>
</feature>
<keyword evidence="3" id="KW-1185">Reference proteome</keyword>
<dbReference type="Proteomes" id="UP000248863">
    <property type="component" value="Unassembled WGS sequence"/>
</dbReference>
<proteinExistence type="predicted"/>
<feature type="compositionally biased region" description="Basic and acidic residues" evidence="1">
    <location>
        <begin position="1"/>
        <end position="46"/>
    </location>
</feature>
<reference evidence="2 3" key="1">
    <citation type="submission" date="2017-07" db="EMBL/GenBank/DDBJ databases">
        <title>Draft Genome Sequences of Select Purple Nonsulfur Bacteria.</title>
        <authorList>
            <person name="Lasarre B."/>
            <person name="Mckinlay J.B."/>
        </authorList>
    </citation>
    <scope>NUCLEOTIDE SEQUENCE [LARGE SCALE GENOMIC DNA]</scope>
    <source>
        <strain evidence="2 3">DSM 11907</strain>
    </source>
</reference>
<evidence type="ECO:0000256" key="1">
    <source>
        <dbReference type="SAM" id="MobiDB-lite"/>
    </source>
</evidence>
<evidence type="ECO:0000313" key="3">
    <source>
        <dbReference type="Proteomes" id="UP000248863"/>
    </source>
</evidence>